<dbReference type="Pfam" id="PF14657">
    <property type="entry name" value="Arm-DNA-bind_4"/>
    <property type="match status" value="1"/>
</dbReference>
<dbReference type="Gene3D" id="1.10.443.10">
    <property type="entry name" value="Intergrase catalytic core"/>
    <property type="match status" value="1"/>
</dbReference>
<name>A0A921HNC4_9FIRM</name>
<evidence type="ECO:0000256" key="4">
    <source>
        <dbReference type="ARBA" id="ARBA00023172"/>
    </source>
</evidence>
<dbReference type="Gene3D" id="1.10.150.130">
    <property type="match status" value="1"/>
</dbReference>
<dbReference type="InterPro" id="IPR044068">
    <property type="entry name" value="CB"/>
</dbReference>
<dbReference type="Proteomes" id="UP000780768">
    <property type="component" value="Unassembled WGS sequence"/>
</dbReference>
<dbReference type="AlphaFoldDB" id="A0A921HNC4"/>
<accession>A0A921HNC4</accession>
<feature type="domain" description="Core-binding (CB)" evidence="7">
    <location>
        <begin position="65"/>
        <end position="149"/>
    </location>
</feature>
<evidence type="ECO:0000256" key="1">
    <source>
        <dbReference type="ARBA" id="ARBA00008857"/>
    </source>
</evidence>
<dbReference type="InterPro" id="IPR050808">
    <property type="entry name" value="Phage_Integrase"/>
</dbReference>
<dbReference type="InterPro" id="IPR004107">
    <property type="entry name" value="Integrase_SAM-like_N"/>
</dbReference>
<evidence type="ECO:0000313" key="8">
    <source>
        <dbReference type="EMBL" id="HJF84086.1"/>
    </source>
</evidence>
<dbReference type="GO" id="GO:0003677">
    <property type="term" value="F:DNA binding"/>
    <property type="evidence" value="ECO:0007669"/>
    <property type="project" value="UniProtKB-UniRule"/>
</dbReference>
<sequence>MFKLERMILMPVCKNEKRNSWYVSFYYTDWTGTRKKKKKEGFATKKEAIEYERSFMEKTAGKCTMKFKSLVEIYLEDCQKRIKNTTYVLKKSIIKKYINPFFSNIALNEITPEHIRQWQSRIMEDNSQKSGQYLHNINIQLSCIFNFAKKYYGIDKNPVQVCDMMGNMKNKKMSFWTLAEFKLFLAEMNKKDSLYMAYNLLFWTGIRRGELLALRPKNFDFAEKTLSITHNVVFVNSRPQLTTPKTESSKRTINMPVFLMNMVKKYIYEHKISSDEFLFNFLPSYLMENIKFYSKKAKIKPIKIHDFRHSHVSLLIEQGFSPLIIAQRLGHKDVTMTLRIYAHLYPNKQQKLADELHNLYKNNIDKNKF</sequence>
<organism evidence="8 9">
    <name type="scientific">Megamonas hypermegale</name>
    <dbReference type="NCBI Taxonomy" id="158847"/>
    <lineage>
        <taxon>Bacteria</taxon>
        <taxon>Bacillati</taxon>
        <taxon>Bacillota</taxon>
        <taxon>Negativicutes</taxon>
        <taxon>Selenomonadales</taxon>
        <taxon>Selenomonadaceae</taxon>
        <taxon>Megamonas</taxon>
    </lineage>
</organism>
<comment type="caution">
    <text evidence="8">The sequence shown here is derived from an EMBL/GenBank/DDBJ whole genome shotgun (WGS) entry which is preliminary data.</text>
</comment>
<keyword evidence="3 5" id="KW-0238">DNA-binding</keyword>
<protein>
    <submittedName>
        <fullName evidence="8">Site-specific integrase</fullName>
    </submittedName>
</protein>
<dbReference type="GO" id="GO:0015074">
    <property type="term" value="P:DNA integration"/>
    <property type="evidence" value="ECO:0007669"/>
    <property type="project" value="UniProtKB-KW"/>
</dbReference>
<dbReference type="Pfam" id="PF14659">
    <property type="entry name" value="Phage_int_SAM_3"/>
    <property type="match status" value="1"/>
</dbReference>
<reference evidence="8" key="1">
    <citation type="journal article" date="2021" name="PeerJ">
        <title>Extensive microbial diversity within the chicken gut microbiome revealed by metagenomics and culture.</title>
        <authorList>
            <person name="Gilroy R."/>
            <person name="Ravi A."/>
            <person name="Getino M."/>
            <person name="Pursley I."/>
            <person name="Horton D.L."/>
            <person name="Alikhan N.F."/>
            <person name="Baker D."/>
            <person name="Gharbi K."/>
            <person name="Hall N."/>
            <person name="Watson M."/>
            <person name="Adriaenssens E.M."/>
            <person name="Foster-Nyarko E."/>
            <person name="Jarju S."/>
            <person name="Secka A."/>
            <person name="Antonio M."/>
            <person name="Oren A."/>
            <person name="Chaudhuri R.R."/>
            <person name="La Ragione R."/>
            <person name="Hildebrand F."/>
            <person name="Pallen M.J."/>
        </authorList>
    </citation>
    <scope>NUCLEOTIDE SEQUENCE</scope>
    <source>
        <strain evidence="8">7318</strain>
    </source>
</reference>
<evidence type="ECO:0000256" key="2">
    <source>
        <dbReference type="ARBA" id="ARBA00022908"/>
    </source>
</evidence>
<dbReference type="PROSITE" id="PS51898">
    <property type="entry name" value="TYR_RECOMBINASE"/>
    <property type="match status" value="1"/>
</dbReference>
<dbReference type="GO" id="GO:0006310">
    <property type="term" value="P:DNA recombination"/>
    <property type="evidence" value="ECO:0007669"/>
    <property type="project" value="UniProtKB-KW"/>
</dbReference>
<dbReference type="InterPro" id="IPR011010">
    <property type="entry name" value="DNA_brk_join_enz"/>
</dbReference>
<keyword evidence="2" id="KW-0229">DNA integration</keyword>
<reference evidence="8" key="2">
    <citation type="submission" date="2021-09" db="EMBL/GenBank/DDBJ databases">
        <authorList>
            <person name="Gilroy R."/>
        </authorList>
    </citation>
    <scope>NUCLEOTIDE SEQUENCE</scope>
    <source>
        <strain evidence="8">7318</strain>
    </source>
</reference>
<dbReference type="CDD" id="cd01189">
    <property type="entry name" value="INT_ICEBs1_C_like"/>
    <property type="match status" value="1"/>
</dbReference>
<evidence type="ECO:0000259" key="7">
    <source>
        <dbReference type="PROSITE" id="PS51900"/>
    </source>
</evidence>
<gene>
    <name evidence="8" type="ORF">K8V65_00265</name>
</gene>
<dbReference type="PROSITE" id="PS51900">
    <property type="entry name" value="CB"/>
    <property type="match status" value="1"/>
</dbReference>
<dbReference type="PANTHER" id="PTHR30629">
    <property type="entry name" value="PROPHAGE INTEGRASE"/>
    <property type="match status" value="1"/>
</dbReference>
<dbReference type="InterPro" id="IPR013762">
    <property type="entry name" value="Integrase-like_cat_sf"/>
</dbReference>
<dbReference type="InterPro" id="IPR010998">
    <property type="entry name" value="Integrase_recombinase_N"/>
</dbReference>
<dbReference type="PANTHER" id="PTHR30629:SF2">
    <property type="entry name" value="PROPHAGE INTEGRASE INTS-RELATED"/>
    <property type="match status" value="1"/>
</dbReference>
<proteinExistence type="inferred from homology"/>
<keyword evidence="4" id="KW-0233">DNA recombination</keyword>
<dbReference type="Pfam" id="PF00589">
    <property type="entry name" value="Phage_integrase"/>
    <property type="match status" value="1"/>
</dbReference>
<evidence type="ECO:0000256" key="3">
    <source>
        <dbReference type="ARBA" id="ARBA00023125"/>
    </source>
</evidence>
<dbReference type="InterPro" id="IPR028259">
    <property type="entry name" value="AP2-like_int_N"/>
</dbReference>
<dbReference type="InterPro" id="IPR002104">
    <property type="entry name" value="Integrase_catalytic"/>
</dbReference>
<comment type="similarity">
    <text evidence="1">Belongs to the 'phage' integrase family.</text>
</comment>
<dbReference type="SUPFAM" id="SSF56349">
    <property type="entry name" value="DNA breaking-rejoining enzymes"/>
    <property type="match status" value="1"/>
</dbReference>
<evidence type="ECO:0000256" key="5">
    <source>
        <dbReference type="PROSITE-ProRule" id="PRU01248"/>
    </source>
</evidence>
<evidence type="ECO:0000313" key="9">
    <source>
        <dbReference type="Proteomes" id="UP000780768"/>
    </source>
</evidence>
<evidence type="ECO:0000259" key="6">
    <source>
        <dbReference type="PROSITE" id="PS51898"/>
    </source>
</evidence>
<dbReference type="EMBL" id="DYVR01000007">
    <property type="protein sequence ID" value="HJF84086.1"/>
    <property type="molecule type" value="Genomic_DNA"/>
</dbReference>
<feature type="domain" description="Tyr recombinase" evidence="6">
    <location>
        <begin position="171"/>
        <end position="354"/>
    </location>
</feature>